<keyword evidence="4" id="KW-0963">Cytoplasm</keyword>
<evidence type="ECO:0000256" key="7">
    <source>
        <dbReference type="ARBA" id="ARBA00022990"/>
    </source>
</evidence>
<dbReference type="EMBL" id="JAOTOJ010000005">
    <property type="protein sequence ID" value="KAK9400839.1"/>
    <property type="molecule type" value="Genomic_DNA"/>
</dbReference>
<dbReference type="InterPro" id="IPR018902">
    <property type="entry name" value="CMI2A-C-like_dom"/>
</dbReference>
<evidence type="ECO:0000256" key="1">
    <source>
        <dbReference type="ARBA" id="ARBA00004123"/>
    </source>
</evidence>
<dbReference type="PANTHER" id="PTHR14187">
    <property type="entry name" value="ALPHA KINASE/ELONGATION FACTOR 2 KINASE"/>
    <property type="match status" value="1"/>
</dbReference>
<evidence type="ECO:0000256" key="12">
    <source>
        <dbReference type="ARBA" id="ARBA00058224"/>
    </source>
</evidence>
<dbReference type="FunFam" id="3.90.640.10:FF:000011">
    <property type="entry name" value="Heat shock protein family A (Hsp70) member 12A"/>
    <property type="match status" value="1"/>
</dbReference>
<evidence type="ECO:0000259" key="16">
    <source>
        <dbReference type="Pfam" id="PF22573"/>
    </source>
</evidence>
<evidence type="ECO:0000256" key="3">
    <source>
        <dbReference type="ARBA" id="ARBA00007381"/>
    </source>
</evidence>
<dbReference type="PANTHER" id="PTHR14187:SF46">
    <property type="entry name" value="HEAT SHOCK 70 KDA PROTEIN 12A"/>
    <property type="match status" value="1"/>
</dbReference>
<dbReference type="GO" id="GO:0005524">
    <property type="term" value="F:ATP binding"/>
    <property type="evidence" value="ECO:0007669"/>
    <property type="project" value="UniProtKB-KW"/>
</dbReference>
<evidence type="ECO:0000256" key="10">
    <source>
        <dbReference type="ARBA" id="ARBA00023273"/>
    </source>
</evidence>
<dbReference type="InterPro" id="IPR043129">
    <property type="entry name" value="ATPase_NBD"/>
</dbReference>
<keyword evidence="6" id="KW-0067">ATP-binding</keyword>
<comment type="subcellular location">
    <subcellularLocation>
        <location evidence="2">Cytoplasm</location>
        <location evidence="2">Cytoskeleton</location>
        <location evidence="2">Cilium axoneme</location>
    </subcellularLocation>
    <subcellularLocation>
        <location evidence="1">Nucleus</location>
    </subcellularLocation>
</comment>
<dbReference type="CDD" id="cd11735">
    <property type="entry name" value="ASKHA_NBD_HSP70_HSPA12A"/>
    <property type="match status" value="1"/>
</dbReference>
<keyword evidence="9" id="KW-0539">Nucleus</keyword>
<reference evidence="17 18" key="1">
    <citation type="journal article" date="2024" name="Proc. Natl. Acad. Sci. U.S.A.">
        <title>The genetic regulatory architecture and epigenomic basis for age-related changes in rattlesnake venom.</title>
        <authorList>
            <person name="Hogan M.P."/>
            <person name="Holding M.L."/>
            <person name="Nystrom G.S."/>
            <person name="Colston T.J."/>
            <person name="Bartlett D.A."/>
            <person name="Mason A.J."/>
            <person name="Ellsworth S.A."/>
            <person name="Rautsaw R.M."/>
            <person name="Lawrence K.C."/>
            <person name="Strickland J.L."/>
            <person name="He B."/>
            <person name="Fraser P."/>
            <person name="Margres M.J."/>
            <person name="Gilbert D.M."/>
            <person name="Gibbs H.L."/>
            <person name="Parkinson C.L."/>
            <person name="Rokyta D.R."/>
        </authorList>
    </citation>
    <scope>NUCLEOTIDE SEQUENCE [LARGE SCALE GENOMIC DNA]</scope>
    <source>
        <strain evidence="17">DRR0105</strain>
    </source>
</reference>
<comment type="similarity">
    <text evidence="11">Belongs to the CIMIP2 family.</text>
</comment>
<comment type="function">
    <text evidence="12">Adapter protein for SORL1, but not SORT1. Delays SORL1 internalization and affects SORL1 subcellular localization.</text>
</comment>
<feature type="domain" description="Sperm-associated microtubule inner protein 5" evidence="16">
    <location>
        <begin position="758"/>
        <end position="813"/>
    </location>
</feature>
<dbReference type="GO" id="GO:0005634">
    <property type="term" value="C:nucleus"/>
    <property type="evidence" value="ECO:0007669"/>
    <property type="project" value="UniProtKB-SubCell"/>
</dbReference>
<keyword evidence="5" id="KW-0547">Nucleotide-binding</keyword>
<dbReference type="FunFam" id="3.30.420.40:FF:000061">
    <property type="entry name" value="Heat shock protein family A (Hsp70) member 12A"/>
    <property type="match status" value="1"/>
</dbReference>
<dbReference type="Proteomes" id="UP001474421">
    <property type="component" value="Unassembled WGS sequence"/>
</dbReference>
<evidence type="ECO:0000256" key="13">
    <source>
        <dbReference type="ARBA" id="ARBA00064411"/>
    </source>
</evidence>
<keyword evidence="7" id="KW-0007">Acetylation</keyword>
<evidence type="ECO:0000256" key="6">
    <source>
        <dbReference type="ARBA" id="ARBA00022840"/>
    </source>
</evidence>
<dbReference type="Pfam" id="PF10629">
    <property type="entry name" value="CMI2B-like"/>
    <property type="match status" value="1"/>
</dbReference>
<gene>
    <name evidence="17" type="ORF">NXF25_011553</name>
</gene>
<evidence type="ECO:0000256" key="2">
    <source>
        <dbReference type="ARBA" id="ARBA00004430"/>
    </source>
</evidence>
<evidence type="ECO:0000256" key="8">
    <source>
        <dbReference type="ARBA" id="ARBA00023212"/>
    </source>
</evidence>
<sequence length="894" mass="100665">MYCCNIWRKDAVSTSAYASPARSLGDPGITPLSPSHIADSDANDAEEQTFLVVVAIDFGTTSSGYAYSFTKEPECIHVMRRWEGGDPGVSNQKTPTTILLTPERKFHSFGYAARDFYHDLDPNESKHWLYFEKFKMKLHTTGNLTLETDLSAANGKKVKALEIFAYALQYFKEQALKELSDQAGSEFENSDVRWVITVPAIWKQPAKQFMRQAAYKAGMASPEIPEQLIIALEPEAASIYCRKLRLHQMIDLSSRAPVNGYTPSETIASGFTPAKEHIRRNRQSRTFLVENVIGEIWSELEEGDRYIVVDGGGGTVDVTVHQIRLPEGHLKELYKATGGPYGSLGVDYEFEKLLCKIFGEDFIEQFKIKRPAAWVDLMIAFESRKRAAAPDRTNPLNITLPFSFIDYYKKFRGHSVEHALRKSNVDFVKWSSQGMLRMSPDAMNALFKPTIDQIIEHLSDIFEKPELTNVKFLFLVGGFAEAPLLQQAVQIAFGSKCRIIIPQDVGLTILKGAVLFGLDPAVIKVRRSPLTYGVGVLNRYVEGKHPTEKLLVKDGTRWCTDVFDKFISADQSVALGETVSRSYTPAKPSQLVIVINIYSSEHDNVNFITEAGVRKCGTLRLDLTGTDKSMPGRREIKTLMQGGRDSAEECVVGRYYGAGKSMTAFRRQVDEYHPLIPGYTGYIPLRFYRVGTSFGNDSVWCVKTFRDITERNNDQIAELRHTAATVPQLPPICTNEEILNVLDDYNYKHHPNVLGPVETKRSLLEPPIPGWGGFVPRSKVTEFGHGVRYHVMAENCYRDFKNSLDGGKQGFTKEVPVTKESHHQRFYRPEGMMPKYTGHIPHERSGVGRTFGNICRSCSVCSHTDVNYGAYLSKKRKMEKGQHQIKEDKETLIA</sequence>
<dbReference type="Gene3D" id="3.90.640.10">
    <property type="entry name" value="Actin, Chain A, domain 4"/>
    <property type="match status" value="1"/>
</dbReference>
<evidence type="ECO:0000256" key="9">
    <source>
        <dbReference type="ARBA" id="ARBA00023242"/>
    </source>
</evidence>
<keyword evidence="10" id="KW-0966">Cell projection</keyword>
<name>A0AAW1BFS4_CROAD</name>
<feature type="domain" description="Ciliary microtubule inner protein 2A-C-like" evidence="15">
    <location>
        <begin position="675"/>
        <end position="707"/>
    </location>
</feature>
<evidence type="ECO:0000256" key="14">
    <source>
        <dbReference type="ARBA" id="ARBA00070031"/>
    </source>
</evidence>
<dbReference type="SUPFAM" id="SSF53067">
    <property type="entry name" value="Actin-like ATPase domain"/>
    <property type="match status" value="2"/>
</dbReference>
<proteinExistence type="inferred from homology"/>
<evidence type="ECO:0000256" key="4">
    <source>
        <dbReference type="ARBA" id="ARBA00022490"/>
    </source>
</evidence>
<dbReference type="GO" id="GO:0015630">
    <property type="term" value="C:microtubule cytoskeleton"/>
    <property type="evidence" value="ECO:0007669"/>
    <property type="project" value="UniProtKB-ARBA"/>
</dbReference>
<keyword evidence="8" id="KW-0206">Cytoskeleton</keyword>
<comment type="subunit">
    <text evidence="13">Interacts with SORL1 (via cytosolic C-terminus); this interaction affects SORL1 internalization and subcellular localization.</text>
</comment>
<organism evidence="17 18">
    <name type="scientific">Crotalus adamanteus</name>
    <name type="common">Eastern diamondback rattlesnake</name>
    <dbReference type="NCBI Taxonomy" id="8729"/>
    <lineage>
        <taxon>Eukaryota</taxon>
        <taxon>Metazoa</taxon>
        <taxon>Chordata</taxon>
        <taxon>Craniata</taxon>
        <taxon>Vertebrata</taxon>
        <taxon>Euteleostomi</taxon>
        <taxon>Lepidosauria</taxon>
        <taxon>Squamata</taxon>
        <taxon>Bifurcata</taxon>
        <taxon>Unidentata</taxon>
        <taxon>Episquamata</taxon>
        <taxon>Toxicofera</taxon>
        <taxon>Serpentes</taxon>
        <taxon>Colubroidea</taxon>
        <taxon>Viperidae</taxon>
        <taxon>Crotalinae</taxon>
        <taxon>Crotalus</taxon>
    </lineage>
</organism>
<comment type="caution">
    <text evidence="17">The sequence shown here is derived from an EMBL/GenBank/DDBJ whole genome shotgun (WGS) entry which is preliminary data.</text>
</comment>
<keyword evidence="17" id="KW-0346">Stress response</keyword>
<evidence type="ECO:0000313" key="17">
    <source>
        <dbReference type="EMBL" id="KAK9400839.1"/>
    </source>
</evidence>
<dbReference type="AlphaFoldDB" id="A0AAW1BFS4"/>
<accession>A0AAW1BFS4</accession>
<dbReference type="InterPro" id="IPR026685">
    <property type="entry name" value="HSPA12A_NBD"/>
</dbReference>
<dbReference type="InterPro" id="IPR055215">
    <property type="entry name" value="SPMIP5_dom"/>
</dbReference>
<evidence type="ECO:0000313" key="18">
    <source>
        <dbReference type="Proteomes" id="UP001474421"/>
    </source>
</evidence>
<evidence type="ECO:0000256" key="11">
    <source>
        <dbReference type="ARBA" id="ARBA00035661"/>
    </source>
</evidence>
<keyword evidence="18" id="KW-1185">Reference proteome</keyword>
<dbReference type="GO" id="GO:0005930">
    <property type="term" value="C:axoneme"/>
    <property type="evidence" value="ECO:0007669"/>
    <property type="project" value="UniProtKB-SubCell"/>
</dbReference>
<protein>
    <recommendedName>
        <fullName evidence="14">Heat shock 70 kDa protein 12A</fullName>
    </recommendedName>
</protein>
<evidence type="ECO:0000256" key="5">
    <source>
        <dbReference type="ARBA" id="ARBA00022741"/>
    </source>
</evidence>
<dbReference type="Pfam" id="PF22573">
    <property type="entry name" value="SPMIP5"/>
    <property type="match status" value="1"/>
</dbReference>
<evidence type="ECO:0000259" key="15">
    <source>
        <dbReference type="Pfam" id="PF10629"/>
    </source>
</evidence>
<dbReference type="Gene3D" id="3.30.420.40">
    <property type="match status" value="2"/>
</dbReference>
<comment type="similarity">
    <text evidence="3">Belongs to the heat shock protein 70 family.</text>
</comment>